<evidence type="ECO:0000313" key="3">
    <source>
        <dbReference type="Proteomes" id="UP000230000"/>
    </source>
</evidence>
<accession>A0A2M9CTW9</accession>
<evidence type="ECO:0000259" key="1">
    <source>
        <dbReference type="PROSITE" id="PS50828"/>
    </source>
</evidence>
<sequence length="328" mass="38268">MLFEPGDQVWLVHSGERATVVNILSEDMLEVDVEGIRFPVYADQVEYPYFRDFTSQPKYIRKPIPGDALPVEKPQQTTRIETGLWLQFFPIFRTSSEEEIERIKIFLANETATAYQMTYRLMKQGTSEFEFSQEIRPFSHLYLQDVLFEDFNDKPVFYFQVRLSQPDAKRLESYEKRISIRARELFALVEQMNRHQEASFSKLIFQSYPEIVPAEPTPVFSLRQPEPRHATGMVSEPVYEIDLHADKLGVDTAGMSAGELLELQVRIFNRYFEQAIASRQPHLKVIHGIGKGTLRDRIHDILRQTPEVSYFTNDVNPGVTQIYLTYLR</sequence>
<organism evidence="2 3">
    <name type="scientific">Thermoflavifilum aggregans</name>
    <dbReference type="NCBI Taxonomy" id="454188"/>
    <lineage>
        <taxon>Bacteria</taxon>
        <taxon>Pseudomonadati</taxon>
        <taxon>Bacteroidota</taxon>
        <taxon>Chitinophagia</taxon>
        <taxon>Chitinophagales</taxon>
        <taxon>Chitinophagaceae</taxon>
        <taxon>Thermoflavifilum</taxon>
    </lineage>
</organism>
<dbReference type="Pfam" id="PF01713">
    <property type="entry name" value="Smr"/>
    <property type="match status" value="1"/>
</dbReference>
<dbReference type="PROSITE" id="PS50828">
    <property type="entry name" value="SMR"/>
    <property type="match status" value="1"/>
</dbReference>
<dbReference type="OrthoDB" id="1524810at2"/>
<dbReference type="InterPro" id="IPR002625">
    <property type="entry name" value="Smr_dom"/>
</dbReference>
<dbReference type="AlphaFoldDB" id="A0A2M9CTW9"/>
<keyword evidence="3" id="KW-1185">Reference proteome</keyword>
<gene>
    <name evidence="2" type="ORF">BXY57_0893</name>
</gene>
<name>A0A2M9CTW9_9BACT</name>
<protein>
    <submittedName>
        <fullName evidence="2">Smr domain-containing protein</fullName>
    </submittedName>
</protein>
<dbReference type="InterPro" id="IPR036781">
    <property type="entry name" value="Smr_assoc-like_sf"/>
</dbReference>
<reference evidence="2 3" key="1">
    <citation type="submission" date="2017-11" db="EMBL/GenBank/DDBJ databases">
        <title>Genomic Encyclopedia of Archaeal and Bacterial Type Strains, Phase II (KMG-II): From Individual Species to Whole Genera.</title>
        <authorList>
            <person name="Goeker M."/>
        </authorList>
    </citation>
    <scope>NUCLEOTIDE SEQUENCE [LARGE SCALE GENOMIC DNA]</scope>
    <source>
        <strain evidence="2 3">DSM 27268</strain>
    </source>
</reference>
<dbReference type="RefSeq" id="WP_100313941.1">
    <property type="nucleotide sequence ID" value="NZ_PGFG01000001.1"/>
</dbReference>
<dbReference type="EMBL" id="PGFG01000001">
    <property type="protein sequence ID" value="PJJ75321.1"/>
    <property type="molecule type" value="Genomic_DNA"/>
</dbReference>
<comment type="caution">
    <text evidence="2">The sequence shown here is derived from an EMBL/GenBank/DDBJ whole genome shotgun (WGS) entry which is preliminary data.</text>
</comment>
<feature type="domain" description="Smr" evidence="1">
    <location>
        <begin position="265"/>
        <end position="325"/>
    </location>
</feature>
<dbReference type="Gene3D" id="2.60.40.1600">
    <property type="entry name" value="Smr-associated-like"/>
    <property type="match status" value="1"/>
</dbReference>
<evidence type="ECO:0000313" key="2">
    <source>
        <dbReference type="EMBL" id="PJJ75321.1"/>
    </source>
</evidence>
<dbReference type="InterPro" id="IPR036063">
    <property type="entry name" value="Smr_dom_sf"/>
</dbReference>
<dbReference type="SUPFAM" id="SSF158949">
    <property type="entry name" value="Smr-associated domain-like"/>
    <property type="match status" value="1"/>
</dbReference>
<dbReference type="Gene3D" id="3.30.1370.110">
    <property type="match status" value="1"/>
</dbReference>
<proteinExistence type="predicted"/>
<dbReference type="Proteomes" id="UP000230000">
    <property type="component" value="Unassembled WGS sequence"/>
</dbReference>